<evidence type="ECO:0000313" key="3">
    <source>
        <dbReference type="Proteomes" id="UP000634136"/>
    </source>
</evidence>
<dbReference type="Proteomes" id="UP000634136">
    <property type="component" value="Unassembled WGS sequence"/>
</dbReference>
<gene>
    <name evidence="2" type="ORF">G2W53_032568</name>
</gene>
<protein>
    <submittedName>
        <fullName evidence="2">Uncharacterized protein</fullName>
    </submittedName>
</protein>
<accession>A0A834T0P5</accession>
<comment type="caution">
    <text evidence="2">The sequence shown here is derived from an EMBL/GenBank/DDBJ whole genome shotgun (WGS) entry which is preliminary data.</text>
</comment>
<organism evidence="2 3">
    <name type="scientific">Senna tora</name>
    <dbReference type="NCBI Taxonomy" id="362788"/>
    <lineage>
        <taxon>Eukaryota</taxon>
        <taxon>Viridiplantae</taxon>
        <taxon>Streptophyta</taxon>
        <taxon>Embryophyta</taxon>
        <taxon>Tracheophyta</taxon>
        <taxon>Spermatophyta</taxon>
        <taxon>Magnoliopsida</taxon>
        <taxon>eudicotyledons</taxon>
        <taxon>Gunneridae</taxon>
        <taxon>Pentapetalae</taxon>
        <taxon>rosids</taxon>
        <taxon>fabids</taxon>
        <taxon>Fabales</taxon>
        <taxon>Fabaceae</taxon>
        <taxon>Caesalpinioideae</taxon>
        <taxon>Cassia clade</taxon>
        <taxon>Senna</taxon>
    </lineage>
</organism>
<evidence type="ECO:0000256" key="1">
    <source>
        <dbReference type="SAM" id="MobiDB-lite"/>
    </source>
</evidence>
<name>A0A834T0P5_9FABA</name>
<evidence type="ECO:0000313" key="2">
    <source>
        <dbReference type="EMBL" id="KAF7811592.1"/>
    </source>
</evidence>
<dbReference type="EMBL" id="JAAIUW010000010">
    <property type="protein sequence ID" value="KAF7811592.1"/>
    <property type="molecule type" value="Genomic_DNA"/>
</dbReference>
<feature type="compositionally biased region" description="Basic and acidic residues" evidence="1">
    <location>
        <begin position="18"/>
        <end position="32"/>
    </location>
</feature>
<sequence length="41" mass="4924">MEAQILSIWVVKTNQNQYEEHQRADYKDDPRLRRQPTATHG</sequence>
<reference evidence="2" key="1">
    <citation type="submission" date="2020-09" db="EMBL/GenBank/DDBJ databases">
        <title>Genome-Enabled Discovery of Anthraquinone Biosynthesis in Senna tora.</title>
        <authorList>
            <person name="Kang S.-H."/>
            <person name="Pandey R.P."/>
            <person name="Lee C.-M."/>
            <person name="Sim J.-S."/>
            <person name="Jeong J.-T."/>
            <person name="Choi B.-S."/>
            <person name="Jung M."/>
            <person name="Ginzburg D."/>
            <person name="Zhao K."/>
            <person name="Won S.Y."/>
            <person name="Oh T.-J."/>
            <person name="Yu Y."/>
            <person name="Kim N.-H."/>
            <person name="Lee O.R."/>
            <person name="Lee T.-H."/>
            <person name="Bashyal P."/>
            <person name="Kim T.-S."/>
            <person name="Lee W.-H."/>
            <person name="Kawkins C."/>
            <person name="Kim C.-K."/>
            <person name="Kim J.S."/>
            <person name="Ahn B.O."/>
            <person name="Rhee S.Y."/>
            <person name="Sohng J.K."/>
        </authorList>
    </citation>
    <scope>NUCLEOTIDE SEQUENCE</scope>
    <source>
        <tissue evidence="2">Leaf</tissue>
    </source>
</reference>
<proteinExistence type="predicted"/>
<dbReference type="AlphaFoldDB" id="A0A834T0P5"/>
<feature type="region of interest" description="Disordered" evidence="1">
    <location>
        <begin position="17"/>
        <end position="41"/>
    </location>
</feature>
<keyword evidence="3" id="KW-1185">Reference proteome</keyword>